<name>A0ACC2LIW3_PERAE</name>
<proteinExistence type="predicted"/>
<accession>A0ACC2LIW3</accession>
<dbReference type="EMBL" id="CM056816">
    <property type="protein sequence ID" value="KAJ8633401.1"/>
    <property type="molecule type" value="Genomic_DNA"/>
</dbReference>
<reference evidence="1 2" key="1">
    <citation type="journal article" date="2022" name="Hortic Res">
        <title>A haplotype resolved chromosomal level avocado genome allows analysis of novel avocado genes.</title>
        <authorList>
            <person name="Nath O."/>
            <person name="Fletcher S.J."/>
            <person name="Hayward A."/>
            <person name="Shaw L.M."/>
            <person name="Masouleh A.K."/>
            <person name="Furtado A."/>
            <person name="Henry R.J."/>
            <person name="Mitter N."/>
        </authorList>
    </citation>
    <scope>NUCLEOTIDE SEQUENCE [LARGE SCALE GENOMIC DNA]</scope>
    <source>
        <strain evidence="2">cv. Hass</strain>
    </source>
</reference>
<dbReference type="Proteomes" id="UP001234297">
    <property type="component" value="Chromosome 8"/>
</dbReference>
<protein>
    <submittedName>
        <fullName evidence="1">Uncharacterized protein</fullName>
    </submittedName>
</protein>
<keyword evidence="2" id="KW-1185">Reference proteome</keyword>
<comment type="caution">
    <text evidence="1">The sequence shown here is derived from an EMBL/GenBank/DDBJ whole genome shotgun (WGS) entry which is preliminary data.</text>
</comment>
<gene>
    <name evidence="1" type="ORF">MRB53_026737</name>
</gene>
<evidence type="ECO:0000313" key="1">
    <source>
        <dbReference type="EMBL" id="KAJ8633401.1"/>
    </source>
</evidence>
<evidence type="ECO:0000313" key="2">
    <source>
        <dbReference type="Proteomes" id="UP001234297"/>
    </source>
</evidence>
<organism evidence="1 2">
    <name type="scientific">Persea americana</name>
    <name type="common">Avocado</name>
    <dbReference type="NCBI Taxonomy" id="3435"/>
    <lineage>
        <taxon>Eukaryota</taxon>
        <taxon>Viridiplantae</taxon>
        <taxon>Streptophyta</taxon>
        <taxon>Embryophyta</taxon>
        <taxon>Tracheophyta</taxon>
        <taxon>Spermatophyta</taxon>
        <taxon>Magnoliopsida</taxon>
        <taxon>Magnoliidae</taxon>
        <taxon>Laurales</taxon>
        <taxon>Lauraceae</taxon>
        <taxon>Persea</taxon>
    </lineage>
</organism>
<sequence>MCKSNLKPEIKQTVINIKTKSMSKLLEAAIVAEDCHKELEHKYKSKRIQTSTPSASKGKKKEDVFIIQTLKTPRKAQDPKDEAARKEEYERRKNVIQFFDHISRATHCTKKKNIVKDVFATRLHQKIEGFKVAILDSFAHCEKEDSDSKSNIESLNLMELPVKNKESTSVSLKDGEKAIKQPIKRKARRVSGLSARQLNNEGEEVDAYNPTLTASRRTQFTSPQNPAIQDVLNAPKELSSMEDATNVEAVIQDTLSHFFSNDVTMMIGFSLMLARMRSKS</sequence>